<evidence type="ECO:0000256" key="4">
    <source>
        <dbReference type="ARBA" id="ARBA00022927"/>
    </source>
</evidence>
<evidence type="ECO:0000313" key="12">
    <source>
        <dbReference type="Proteomes" id="UP000256601"/>
    </source>
</evidence>
<evidence type="ECO:0000313" key="11">
    <source>
        <dbReference type="Proteomes" id="UP000182444"/>
    </source>
</evidence>
<dbReference type="InterPro" id="IPR013880">
    <property type="entry name" value="Yos1"/>
</dbReference>
<evidence type="ECO:0000256" key="1">
    <source>
        <dbReference type="ARBA" id="ARBA00004370"/>
    </source>
</evidence>
<comment type="similarity">
    <text evidence="7">Belongs to the YOS1 family.</text>
</comment>
<proteinExistence type="inferred from homology"/>
<dbReference type="VEuPathDB" id="FungiDB:YALI1_B06726g"/>
<evidence type="ECO:0000256" key="2">
    <source>
        <dbReference type="ARBA" id="ARBA00022448"/>
    </source>
</evidence>
<dbReference type="GO" id="GO:0030134">
    <property type="term" value="C:COPII-coated ER to Golgi transport vesicle"/>
    <property type="evidence" value="ECO:0007669"/>
    <property type="project" value="TreeGrafter"/>
</dbReference>
<dbReference type="GO" id="GO:0005789">
    <property type="term" value="C:endoplasmic reticulum membrane"/>
    <property type="evidence" value="ECO:0007669"/>
    <property type="project" value="TreeGrafter"/>
</dbReference>
<reference evidence="9 11" key="1">
    <citation type="journal article" date="2016" name="PLoS ONE">
        <title>Sequence Assembly of Yarrowia lipolytica Strain W29/CLIB89 Shows Transposable Element Diversity.</title>
        <authorList>
            <person name="Magnan C."/>
            <person name="Yu J."/>
            <person name="Chang I."/>
            <person name="Jahn E."/>
            <person name="Kanomata Y."/>
            <person name="Wu J."/>
            <person name="Zeller M."/>
            <person name="Oakes M."/>
            <person name="Baldi P."/>
            <person name="Sandmeyer S."/>
        </authorList>
    </citation>
    <scope>NUCLEOTIDE SEQUENCE [LARGE SCALE GENOMIC DNA]</scope>
    <source>
        <strain evidence="9">CLIB89</strain>
        <strain evidence="11">CLIB89(W29)</strain>
    </source>
</reference>
<evidence type="ECO:0000313" key="10">
    <source>
        <dbReference type="EMBL" id="RDW27948.1"/>
    </source>
</evidence>
<reference evidence="10 12" key="2">
    <citation type="submission" date="2018-07" db="EMBL/GenBank/DDBJ databases">
        <title>Draft Genome Assemblies for Five Robust Yarrowia lipolytica Strains Exhibiting High Lipid Production and Pentose Sugar Utilization and Sugar Alcohol Secretion from Undetoxified Lignocellulosic Biomass Hydrolysates.</title>
        <authorList>
            <consortium name="DOE Joint Genome Institute"/>
            <person name="Walker C."/>
            <person name="Ryu S."/>
            <person name="Na H."/>
            <person name="Zane M."/>
            <person name="LaButti K."/>
            <person name="Lipzen A."/>
            <person name="Haridas S."/>
            <person name="Barry K."/>
            <person name="Grigoriev I.V."/>
            <person name="Quarterman J."/>
            <person name="Slininger P."/>
            <person name="Dien B."/>
            <person name="Trinh C.T."/>
        </authorList>
    </citation>
    <scope>NUCLEOTIDE SEQUENCE [LARGE SCALE GENOMIC DNA]</scope>
    <source>
        <strain evidence="10 12">YB392</strain>
    </source>
</reference>
<organism evidence="9 11">
    <name type="scientific">Yarrowia lipolytica</name>
    <name type="common">Candida lipolytica</name>
    <dbReference type="NCBI Taxonomy" id="4952"/>
    <lineage>
        <taxon>Eukaryota</taxon>
        <taxon>Fungi</taxon>
        <taxon>Dikarya</taxon>
        <taxon>Ascomycota</taxon>
        <taxon>Saccharomycotina</taxon>
        <taxon>Dipodascomycetes</taxon>
        <taxon>Dipodascales</taxon>
        <taxon>Dipodascales incertae sedis</taxon>
        <taxon>Yarrowia</taxon>
    </lineage>
</organism>
<dbReference type="EMBL" id="CP017554">
    <property type="protein sequence ID" value="AOW01244.1"/>
    <property type="molecule type" value="Genomic_DNA"/>
</dbReference>
<keyword evidence="5 8" id="KW-1133">Transmembrane helix</keyword>
<gene>
    <name evidence="10" type="ORF">B0I71DRAFT_128357</name>
    <name evidence="9" type="ORF">YALI1_B06726g</name>
</gene>
<evidence type="ECO:0000256" key="6">
    <source>
        <dbReference type="ARBA" id="ARBA00023136"/>
    </source>
</evidence>
<feature type="transmembrane region" description="Helical" evidence="8">
    <location>
        <begin position="63"/>
        <end position="82"/>
    </location>
</feature>
<dbReference type="OrthoDB" id="15356at2759"/>
<dbReference type="GO" id="GO:0000139">
    <property type="term" value="C:Golgi membrane"/>
    <property type="evidence" value="ECO:0007669"/>
    <property type="project" value="TreeGrafter"/>
</dbReference>
<accession>A0A1H6PX02</accession>
<evidence type="ECO:0000256" key="3">
    <source>
        <dbReference type="ARBA" id="ARBA00022692"/>
    </source>
</evidence>
<evidence type="ECO:0000256" key="7">
    <source>
        <dbReference type="ARBA" id="ARBA00024203"/>
    </source>
</evidence>
<dbReference type="GO" id="GO:0006888">
    <property type="term" value="P:endoplasmic reticulum to Golgi vesicle-mediated transport"/>
    <property type="evidence" value="ECO:0007669"/>
    <property type="project" value="TreeGrafter"/>
</dbReference>
<dbReference type="PANTHER" id="PTHR15858">
    <property type="entry name" value="IMMEDIATE EARLY RESPONSE 3-INTERACTING PROTEIN 1"/>
    <property type="match status" value="1"/>
</dbReference>
<dbReference type="AlphaFoldDB" id="A0A1H6PX02"/>
<dbReference type="GO" id="GO:0015031">
    <property type="term" value="P:protein transport"/>
    <property type="evidence" value="ECO:0007669"/>
    <property type="project" value="UniProtKB-KW"/>
</dbReference>
<evidence type="ECO:0000256" key="8">
    <source>
        <dbReference type="SAM" id="Phobius"/>
    </source>
</evidence>
<dbReference type="Proteomes" id="UP000182444">
    <property type="component" value="Chromosome 1B"/>
</dbReference>
<sequence>MYMFGLGRLIYVILLLVNSAAILSEDRFLNRIGWGSSEPAGFGQSQDQSVKNKLINLISAIRTLLRIPLIIANTLVIVYEVVLG</sequence>
<keyword evidence="6 8" id="KW-0472">Membrane</keyword>
<keyword evidence="3 8" id="KW-0812">Transmembrane</keyword>
<dbReference type="PANTHER" id="PTHR15858:SF0">
    <property type="entry name" value="IMMEDIATE EARLY RESPONSE 3-INTERACTING PROTEIN 1"/>
    <property type="match status" value="1"/>
</dbReference>
<comment type="subcellular location">
    <subcellularLocation>
        <location evidence="1">Membrane</location>
    </subcellularLocation>
</comment>
<evidence type="ECO:0000256" key="5">
    <source>
        <dbReference type="ARBA" id="ARBA00022989"/>
    </source>
</evidence>
<name>A0A1H6PX02_YARLL</name>
<keyword evidence="2" id="KW-0813">Transport</keyword>
<dbReference type="Pfam" id="PF08571">
    <property type="entry name" value="Yos1"/>
    <property type="match status" value="1"/>
</dbReference>
<feature type="transmembrane region" description="Helical" evidence="8">
    <location>
        <begin position="6"/>
        <end position="23"/>
    </location>
</feature>
<keyword evidence="4" id="KW-0653">Protein transport</keyword>
<protein>
    <submittedName>
        <fullName evidence="10">Yos1-like protein</fullName>
    </submittedName>
</protein>
<dbReference type="EMBL" id="KZ857327">
    <property type="protein sequence ID" value="RDW27948.1"/>
    <property type="molecule type" value="Genomic_DNA"/>
</dbReference>
<evidence type="ECO:0000313" key="9">
    <source>
        <dbReference type="EMBL" id="AOW01244.1"/>
    </source>
</evidence>
<dbReference type="Proteomes" id="UP000256601">
    <property type="component" value="Unassembled WGS sequence"/>
</dbReference>